<accession>A0A392N156</accession>
<protein>
    <submittedName>
        <fullName evidence="1">Uncharacterized protein</fullName>
    </submittedName>
</protein>
<organism evidence="1 2">
    <name type="scientific">Trifolium medium</name>
    <dbReference type="NCBI Taxonomy" id="97028"/>
    <lineage>
        <taxon>Eukaryota</taxon>
        <taxon>Viridiplantae</taxon>
        <taxon>Streptophyta</taxon>
        <taxon>Embryophyta</taxon>
        <taxon>Tracheophyta</taxon>
        <taxon>Spermatophyta</taxon>
        <taxon>Magnoliopsida</taxon>
        <taxon>eudicotyledons</taxon>
        <taxon>Gunneridae</taxon>
        <taxon>Pentapetalae</taxon>
        <taxon>rosids</taxon>
        <taxon>fabids</taxon>
        <taxon>Fabales</taxon>
        <taxon>Fabaceae</taxon>
        <taxon>Papilionoideae</taxon>
        <taxon>50 kb inversion clade</taxon>
        <taxon>NPAAA clade</taxon>
        <taxon>Hologalegina</taxon>
        <taxon>IRL clade</taxon>
        <taxon>Trifolieae</taxon>
        <taxon>Trifolium</taxon>
    </lineage>
</organism>
<proteinExistence type="predicted"/>
<comment type="caution">
    <text evidence="1">The sequence shown here is derived from an EMBL/GenBank/DDBJ whole genome shotgun (WGS) entry which is preliminary data.</text>
</comment>
<evidence type="ECO:0000313" key="1">
    <source>
        <dbReference type="EMBL" id="MCH93471.1"/>
    </source>
</evidence>
<dbReference type="AlphaFoldDB" id="A0A392N156"/>
<name>A0A392N156_9FABA</name>
<dbReference type="Proteomes" id="UP000265520">
    <property type="component" value="Unassembled WGS sequence"/>
</dbReference>
<gene>
    <name evidence="1" type="ORF">A2U01_0014422</name>
</gene>
<keyword evidence="2" id="KW-1185">Reference proteome</keyword>
<evidence type="ECO:0000313" key="2">
    <source>
        <dbReference type="Proteomes" id="UP000265520"/>
    </source>
</evidence>
<dbReference type="EMBL" id="LXQA010025006">
    <property type="protein sequence ID" value="MCH93471.1"/>
    <property type="molecule type" value="Genomic_DNA"/>
</dbReference>
<reference evidence="1 2" key="1">
    <citation type="journal article" date="2018" name="Front. Plant Sci.">
        <title>Red Clover (Trifolium pratense) and Zigzag Clover (T. medium) - A Picture of Genomic Similarities and Differences.</title>
        <authorList>
            <person name="Dluhosova J."/>
            <person name="Istvanek J."/>
            <person name="Nedelnik J."/>
            <person name="Repkova J."/>
        </authorList>
    </citation>
    <scope>NUCLEOTIDE SEQUENCE [LARGE SCALE GENOMIC DNA]</scope>
    <source>
        <strain evidence="2">cv. 10/8</strain>
        <tissue evidence="1">Leaf</tissue>
    </source>
</reference>
<sequence>MRREPSKPDLCADPSFYSRKTRAVAQFYPSSSVECMGRFYSRWDFISLGNL</sequence>